<keyword evidence="2" id="KW-1185">Reference proteome</keyword>
<protein>
    <submittedName>
        <fullName evidence="1">Uncharacterized protein</fullName>
    </submittedName>
</protein>
<comment type="caution">
    <text evidence="1">The sequence shown here is derived from an EMBL/GenBank/DDBJ whole genome shotgun (WGS) entry which is preliminary data.</text>
</comment>
<dbReference type="AlphaFoldDB" id="A0A4Y3WQ48"/>
<gene>
    <name evidence="1" type="ORF">PHY01_24930</name>
</gene>
<organism evidence="1 2">
    <name type="scientific">Pseudonocardia hydrocarbonoxydans</name>
    <dbReference type="NCBI Taxonomy" id="76726"/>
    <lineage>
        <taxon>Bacteria</taxon>
        <taxon>Bacillati</taxon>
        <taxon>Actinomycetota</taxon>
        <taxon>Actinomycetes</taxon>
        <taxon>Pseudonocardiales</taxon>
        <taxon>Pseudonocardiaceae</taxon>
        <taxon>Pseudonocardia</taxon>
    </lineage>
</organism>
<proteinExistence type="predicted"/>
<sequence length="58" mass="6009">MCERVYATDGYGSSARNLAQTSLERDMVFSDGYATQLATVTGDVATGLSATLTVGIDG</sequence>
<dbReference type="Proteomes" id="UP000320338">
    <property type="component" value="Unassembled WGS sequence"/>
</dbReference>
<name>A0A4Y3WQ48_9PSEU</name>
<accession>A0A4Y3WQ48</accession>
<evidence type="ECO:0000313" key="2">
    <source>
        <dbReference type="Proteomes" id="UP000320338"/>
    </source>
</evidence>
<dbReference type="EMBL" id="BJNG01000017">
    <property type="protein sequence ID" value="GEC20210.1"/>
    <property type="molecule type" value="Genomic_DNA"/>
</dbReference>
<evidence type="ECO:0000313" key="1">
    <source>
        <dbReference type="EMBL" id="GEC20210.1"/>
    </source>
</evidence>
<reference evidence="1 2" key="1">
    <citation type="submission" date="2019-06" db="EMBL/GenBank/DDBJ databases">
        <title>Whole genome shotgun sequence of Pseudonocardia hydrocarbonoxydans NBRC 14498.</title>
        <authorList>
            <person name="Hosoyama A."/>
            <person name="Uohara A."/>
            <person name="Ohji S."/>
            <person name="Ichikawa N."/>
        </authorList>
    </citation>
    <scope>NUCLEOTIDE SEQUENCE [LARGE SCALE GENOMIC DNA]</scope>
    <source>
        <strain evidence="1 2">NBRC 14498</strain>
    </source>
</reference>